<dbReference type="RefSeq" id="WP_378140278.1">
    <property type="nucleotide sequence ID" value="NZ_JBHSMI010000067.1"/>
</dbReference>
<proteinExistence type="predicted"/>
<gene>
    <name evidence="1" type="ORF">ACFPOF_32780</name>
</gene>
<comment type="caution">
    <text evidence="1">The sequence shown here is derived from an EMBL/GenBank/DDBJ whole genome shotgun (WGS) entry which is preliminary data.</text>
</comment>
<evidence type="ECO:0000313" key="2">
    <source>
        <dbReference type="Proteomes" id="UP001596113"/>
    </source>
</evidence>
<protein>
    <submittedName>
        <fullName evidence="1">Uncharacterized protein</fullName>
    </submittedName>
</protein>
<keyword evidence="2" id="KW-1185">Reference proteome</keyword>
<sequence>MEHKEPNYAFRRRLDEVHKPNRRDPAARVEANETEIKEGWGIVIDFRACPVVVQAAKDLQDYLFQSMNVSVLLRKSEDIASVAETGQRVIVLGTRGEMAEEGSELTEDRSYRVAVRSPSIVICGYDGRGAAQGSYYLEDLLNLREAPFAEQTDTIRAPVFSPRMTHSGWGLDQYPDTHLNAMAHAGFDSILVFVEDVDRTPSGYLDFNNLIDRAERFGIDVYMYSYMVSQSSANIVQPHPDDPGAESFYDQLYGRIIRACPRFKGIVLVGESVEFRSKDSRVAELTKTEWPPDRMRTKPSPGWWPCDDFPKWLEMIRKVVRKISLETEIVFWTYNWGWAPESDRLALIRALPDDITLQVTFEMFQQIRRDGVTHVCVDYTASFEGPGEYFASEAKAARERGLKLYSMSNTGGLTWDFGVIPFEPIPMQWAKRHAALHQARKEWGLSGLMENHHFGWWPSFVSELAKWSYWTPTPPVEQIYEAIARRDFSSEAIPHVLAAWEHWSKAMLDYIPTNEDQYGPFRVGPSYPLIFMQDVKLPDVWHAMWGNEIVLTDYAPLEDPRQSPSAARINVEIESLQRMEKKWKSGNERLALAIELTPDRKKDEAVRLLGMNEFIVRIIRTVIHVKLWYGLKRRLFMEPDGEKGNRILDEMVQLARDELDNARAAIPLVERDSRLGWEASMDYMTDAAHLAWKEEQVQAVLDVEIPRYRASLALSRQGSDDGHGRS</sequence>
<dbReference type="Proteomes" id="UP001596113">
    <property type="component" value="Unassembled WGS sequence"/>
</dbReference>
<dbReference type="EMBL" id="JBHSMI010000067">
    <property type="protein sequence ID" value="MFC5407532.1"/>
    <property type="molecule type" value="Genomic_DNA"/>
</dbReference>
<organism evidence="1 2">
    <name type="scientific">Cohnella soli</name>
    <dbReference type="NCBI Taxonomy" id="425005"/>
    <lineage>
        <taxon>Bacteria</taxon>
        <taxon>Bacillati</taxon>
        <taxon>Bacillota</taxon>
        <taxon>Bacilli</taxon>
        <taxon>Bacillales</taxon>
        <taxon>Paenibacillaceae</taxon>
        <taxon>Cohnella</taxon>
    </lineage>
</organism>
<name>A0ABW0I616_9BACL</name>
<reference evidence="2" key="1">
    <citation type="journal article" date="2019" name="Int. J. Syst. Evol. Microbiol.">
        <title>The Global Catalogue of Microorganisms (GCM) 10K type strain sequencing project: providing services to taxonomists for standard genome sequencing and annotation.</title>
        <authorList>
            <consortium name="The Broad Institute Genomics Platform"/>
            <consortium name="The Broad Institute Genome Sequencing Center for Infectious Disease"/>
            <person name="Wu L."/>
            <person name="Ma J."/>
        </authorList>
    </citation>
    <scope>NUCLEOTIDE SEQUENCE [LARGE SCALE GENOMIC DNA]</scope>
    <source>
        <strain evidence="2">CGMCC 1.18575</strain>
    </source>
</reference>
<accession>A0ABW0I616</accession>
<evidence type="ECO:0000313" key="1">
    <source>
        <dbReference type="EMBL" id="MFC5407532.1"/>
    </source>
</evidence>